<reference evidence="3 4" key="1">
    <citation type="submission" date="2024-04" db="EMBL/GenBank/DDBJ databases">
        <authorList>
            <person name="Waldvogel A.-M."/>
            <person name="Schoenle A."/>
        </authorList>
    </citation>
    <scope>NUCLEOTIDE SEQUENCE [LARGE SCALE GENOMIC DNA]</scope>
</reference>
<comment type="similarity">
    <text evidence="1">Belongs to the glutaredoxin family.</text>
</comment>
<name>A0AAV2JCZ6_KNICA</name>
<dbReference type="PANTHER" id="PTHR33558">
    <property type="entry name" value="GLUTAREDOXIN-LIKE PROTEIN C5ORF63 HOMOLOG"/>
    <property type="match status" value="1"/>
</dbReference>
<dbReference type="InterPro" id="IPR036249">
    <property type="entry name" value="Thioredoxin-like_sf"/>
</dbReference>
<dbReference type="SUPFAM" id="SSF52833">
    <property type="entry name" value="Thioredoxin-like"/>
    <property type="match status" value="1"/>
</dbReference>
<keyword evidence="1" id="KW-0249">Electron transport</keyword>
<dbReference type="InterPro" id="IPR052565">
    <property type="entry name" value="Glutaredoxin-like_YDR286C"/>
</dbReference>
<feature type="compositionally biased region" description="Polar residues" evidence="2">
    <location>
        <begin position="20"/>
        <end position="30"/>
    </location>
</feature>
<evidence type="ECO:0000313" key="3">
    <source>
        <dbReference type="EMBL" id="CAL1575444.1"/>
    </source>
</evidence>
<protein>
    <recommendedName>
        <fullName evidence="1">Glutaredoxin-like protein</fullName>
    </recommendedName>
</protein>
<evidence type="ECO:0000256" key="1">
    <source>
        <dbReference type="RuleBase" id="RU363082"/>
    </source>
</evidence>
<dbReference type="EMBL" id="OZ035834">
    <property type="protein sequence ID" value="CAL1575444.1"/>
    <property type="molecule type" value="Genomic_DNA"/>
</dbReference>
<dbReference type="Gene3D" id="3.40.30.10">
    <property type="entry name" value="Glutaredoxin"/>
    <property type="match status" value="1"/>
</dbReference>
<accession>A0AAV2JCZ6</accession>
<gene>
    <name evidence="3" type="ORF">KC01_LOCUS7023</name>
</gene>
<keyword evidence="1" id="KW-0813">Transport</keyword>
<evidence type="ECO:0000256" key="2">
    <source>
        <dbReference type="SAM" id="MobiDB-lite"/>
    </source>
</evidence>
<dbReference type="InterPro" id="IPR008554">
    <property type="entry name" value="Glutaredoxin-like"/>
</dbReference>
<dbReference type="Pfam" id="PF05768">
    <property type="entry name" value="Glrx-like"/>
    <property type="match status" value="1"/>
</dbReference>
<dbReference type="PANTHER" id="PTHR33558:SF1">
    <property type="entry name" value="GLUTAREDOXIN-LIKE PROTEIN C5ORF63 HOMOLOG"/>
    <property type="match status" value="1"/>
</dbReference>
<keyword evidence="4" id="KW-1185">Reference proteome</keyword>
<sequence length="177" mass="20441">MTLQTCVEKEPEEPAAVAPGQSNNRTSGSLQKLWARPPGPPQHHVPPADLFLCTRAGCRFTVSPPCFCVLFWGKAAELHTDVTMFLTRTFCSRRLPVLTLFTKDPCPLCDEAKELLQPFTHRIVFETVDITKPENKRFWVQYRYHIPVFHLNGTEIMRHRLDPHRLEELLKQVENHV</sequence>
<dbReference type="Proteomes" id="UP001497482">
    <property type="component" value="Chromosome 12"/>
</dbReference>
<organism evidence="3 4">
    <name type="scientific">Knipowitschia caucasica</name>
    <name type="common">Caucasian dwarf goby</name>
    <name type="synonym">Pomatoschistus caucasicus</name>
    <dbReference type="NCBI Taxonomy" id="637954"/>
    <lineage>
        <taxon>Eukaryota</taxon>
        <taxon>Metazoa</taxon>
        <taxon>Chordata</taxon>
        <taxon>Craniata</taxon>
        <taxon>Vertebrata</taxon>
        <taxon>Euteleostomi</taxon>
        <taxon>Actinopterygii</taxon>
        <taxon>Neopterygii</taxon>
        <taxon>Teleostei</taxon>
        <taxon>Neoteleostei</taxon>
        <taxon>Acanthomorphata</taxon>
        <taxon>Gobiaria</taxon>
        <taxon>Gobiiformes</taxon>
        <taxon>Gobioidei</taxon>
        <taxon>Gobiidae</taxon>
        <taxon>Gobiinae</taxon>
        <taxon>Knipowitschia</taxon>
    </lineage>
</organism>
<proteinExistence type="inferred from homology"/>
<dbReference type="AlphaFoldDB" id="A0AAV2JCZ6"/>
<feature type="region of interest" description="Disordered" evidence="2">
    <location>
        <begin position="1"/>
        <end position="41"/>
    </location>
</feature>
<evidence type="ECO:0000313" key="4">
    <source>
        <dbReference type="Proteomes" id="UP001497482"/>
    </source>
</evidence>